<dbReference type="PANTHER" id="PTHR44591">
    <property type="entry name" value="STRESS RESPONSE REGULATOR PROTEIN 1"/>
    <property type="match status" value="1"/>
</dbReference>
<dbReference type="Proteomes" id="UP001157355">
    <property type="component" value="Unassembled WGS sequence"/>
</dbReference>
<evidence type="ECO:0000313" key="4">
    <source>
        <dbReference type="EMBL" id="GLS88781.1"/>
    </source>
</evidence>
<dbReference type="InterPro" id="IPR050595">
    <property type="entry name" value="Bact_response_regulator"/>
</dbReference>
<dbReference type="AlphaFoldDB" id="A0AA37UCC0"/>
<dbReference type="PROSITE" id="PS50110">
    <property type="entry name" value="RESPONSE_REGULATORY"/>
    <property type="match status" value="1"/>
</dbReference>
<dbReference type="Pfam" id="PF00072">
    <property type="entry name" value="Response_reg"/>
    <property type="match status" value="1"/>
</dbReference>
<evidence type="ECO:0000313" key="5">
    <source>
        <dbReference type="Proteomes" id="UP001157355"/>
    </source>
</evidence>
<dbReference type="InterPro" id="IPR011006">
    <property type="entry name" value="CheY-like_superfamily"/>
</dbReference>
<dbReference type="SUPFAM" id="SSF52172">
    <property type="entry name" value="CheY-like"/>
    <property type="match status" value="1"/>
</dbReference>
<evidence type="ECO:0000256" key="1">
    <source>
        <dbReference type="ARBA" id="ARBA00022553"/>
    </source>
</evidence>
<dbReference type="EMBL" id="BSPP01000019">
    <property type="protein sequence ID" value="GLS88781.1"/>
    <property type="molecule type" value="Genomic_DNA"/>
</dbReference>
<evidence type="ECO:0000259" key="3">
    <source>
        <dbReference type="PROSITE" id="PS50110"/>
    </source>
</evidence>
<dbReference type="RefSeq" id="WP_284326862.1">
    <property type="nucleotide sequence ID" value="NZ_BSPP01000019.1"/>
</dbReference>
<feature type="domain" description="Response regulatory" evidence="3">
    <location>
        <begin position="4"/>
        <end position="115"/>
    </location>
</feature>
<dbReference type="PANTHER" id="PTHR44591:SF3">
    <property type="entry name" value="RESPONSE REGULATORY DOMAIN-CONTAINING PROTEIN"/>
    <property type="match status" value="1"/>
</dbReference>
<accession>A0AA37UCC0</accession>
<protein>
    <submittedName>
        <fullName evidence="4">Response regulator</fullName>
    </submittedName>
</protein>
<organism evidence="4 5">
    <name type="scientific">Cypionkella aquatica</name>
    <dbReference type="NCBI Taxonomy" id="1756042"/>
    <lineage>
        <taxon>Bacteria</taxon>
        <taxon>Pseudomonadati</taxon>
        <taxon>Pseudomonadota</taxon>
        <taxon>Alphaproteobacteria</taxon>
        <taxon>Rhodobacterales</taxon>
        <taxon>Paracoccaceae</taxon>
        <taxon>Cypionkella</taxon>
    </lineage>
</organism>
<dbReference type="NCBIfam" id="NF009972">
    <property type="entry name" value="PRK13435.1-3"/>
    <property type="match status" value="1"/>
</dbReference>
<dbReference type="SMART" id="SM00448">
    <property type="entry name" value="REC"/>
    <property type="match status" value="1"/>
</dbReference>
<name>A0AA37UCC0_9RHOB</name>
<dbReference type="GO" id="GO:0000160">
    <property type="term" value="P:phosphorelay signal transduction system"/>
    <property type="evidence" value="ECO:0007669"/>
    <property type="project" value="InterPro"/>
</dbReference>
<comment type="caution">
    <text evidence="4">The sequence shown here is derived from an EMBL/GenBank/DDBJ whole genome shotgun (WGS) entry which is preliminary data.</text>
</comment>
<reference evidence="4 5" key="1">
    <citation type="journal article" date="2014" name="Int. J. Syst. Evol. Microbiol.">
        <title>Complete genome sequence of Corynebacterium casei LMG S-19264T (=DSM 44701T), isolated from a smear-ripened cheese.</title>
        <authorList>
            <consortium name="US DOE Joint Genome Institute (JGI-PGF)"/>
            <person name="Walter F."/>
            <person name="Albersmeier A."/>
            <person name="Kalinowski J."/>
            <person name="Ruckert C."/>
        </authorList>
    </citation>
    <scope>NUCLEOTIDE SEQUENCE [LARGE SCALE GENOMIC DNA]</scope>
    <source>
        <strain evidence="4 5">NBRC 111766</strain>
    </source>
</reference>
<sequence length="141" mass="14910">MAGRILIVEDEIIVAMDLEATLEDFGFETVGIAADTSSALQLGAANPDVALVDVNLRDGPTGPEIGARLARDFGVNVVFITANPRMLGDGVPGAIGVLPKPTDPHTIRQTVEYVLSLKRMEGQVMPPPSALTVFQSQQRSA</sequence>
<proteinExistence type="predicted"/>
<keyword evidence="5" id="KW-1185">Reference proteome</keyword>
<gene>
    <name evidence="4" type="primary">lovR</name>
    <name evidence="4" type="ORF">GCM10010873_37550</name>
</gene>
<keyword evidence="1 2" id="KW-0597">Phosphoprotein</keyword>
<dbReference type="Gene3D" id="3.40.50.2300">
    <property type="match status" value="1"/>
</dbReference>
<feature type="modified residue" description="4-aspartylphosphate" evidence="2">
    <location>
        <position position="53"/>
    </location>
</feature>
<dbReference type="InterPro" id="IPR001789">
    <property type="entry name" value="Sig_transdc_resp-reg_receiver"/>
</dbReference>
<evidence type="ECO:0000256" key="2">
    <source>
        <dbReference type="PROSITE-ProRule" id="PRU00169"/>
    </source>
</evidence>